<dbReference type="SUPFAM" id="SSF54189">
    <property type="entry name" value="Ribosomal proteins S24e, L23 and L15e"/>
    <property type="match status" value="1"/>
</dbReference>
<comment type="subcellular location">
    <subcellularLocation>
        <location evidence="4">Plastid</location>
        <location evidence="4">Chloroplast</location>
    </subcellularLocation>
</comment>
<keyword evidence="5" id="KW-0934">Plastid</keyword>
<evidence type="ECO:0000256" key="3">
    <source>
        <dbReference type="ARBA" id="ARBA00023274"/>
    </source>
</evidence>
<keyword evidence="4" id="KW-0699">rRNA-binding</keyword>
<proteinExistence type="inferred from homology"/>
<comment type="similarity">
    <text evidence="1 4">Belongs to the universal ribosomal protein uL23 family.</text>
</comment>
<dbReference type="AlphaFoldDB" id="A0A385GPD7"/>
<evidence type="ECO:0000256" key="2">
    <source>
        <dbReference type="ARBA" id="ARBA00022980"/>
    </source>
</evidence>
<dbReference type="InterPro" id="IPR012677">
    <property type="entry name" value="Nucleotide-bd_a/b_plait_sf"/>
</dbReference>
<keyword evidence="4" id="KW-0694">RNA-binding</keyword>
<dbReference type="GO" id="GO:0009507">
    <property type="term" value="C:chloroplast"/>
    <property type="evidence" value="ECO:0007669"/>
    <property type="project" value="UniProtKB-SubCell"/>
</dbReference>
<dbReference type="GO" id="GO:0003735">
    <property type="term" value="F:structural constituent of ribosome"/>
    <property type="evidence" value="ECO:0007669"/>
    <property type="project" value="InterPro"/>
</dbReference>
<dbReference type="GO" id="GO:1990904">
    <property type="term" value="C:ribonucleoprotein complex"/>
    <property type="evidence" value="ECO:0007669"/>
    <property type="project" value="UniProtKB-KW"/>
</dbReference>
<dbReference type="EMBL" id="MH269300">
    <property type="protein sequence ID" value="AXX76493.1"/>
    <property type="molecule type" value="Genomic_DNA"/>
</dbReference>
<evidence type="ECO:0000256" key="4">
    <source>
        <dbReference type="HAMAP-Rule" id="MF_01369"/>
    </source>
</evidence>
<evidence type="ECO:0000313" key="5">
    <source>
        <dbReference type="EMBL" id="AXX76493.1"/>
    </source>
</evidence>
<dbReference type="InterPro" id="IPR012678">
    <property type="entry name" value="Ribosomal_uL23/eL15/eS24_sf"/>
</dbReference>
<dbReference type="GO" id="GO:0006412">
    <property type="term" value="P:translation"/>
    <property type="evidence" value="ECO:0007669"/>
    <property type="project" value="UniProtKB-UniRule"/>
</dbReference>
<comment type="function">
    <text evidence="4">Binds to 23S rRNA.</text>
</comment>
<dbReference type="Gene3D" id="3.30.70.330">
    <property type="match status" value="1"/>
</dbReference>
<dbReference type="Pfam" id="PF00276">
    <property type="entry name" value="Ribosomal_L23"/>
    <property type="match status" value="1"/>
</dbReference>
<reference evidence="5" key="1">
    <citation type="journal article" date="2018" name="Am. J. Bot.">
        <title>Order-level fern plastome phylogenomics: new insights from Hymenophyllales.</title>
        <authorList>
            <person name="Kuo L.Y."/>
            <person name="Qi X."/>
            <person name="Ma H."/>
            <person name="Li F.W."/>
        </authorList>
    </citation>
    <scope>NUCLEOTIDE SEQUENCE</scope>
</reference>
<name>A0A385GPD7_9MONI</name>
<dbReference type="InterPro" id="IPR013025">
    <property type="entry name" value="Ribosomal_uL23-like"/>
</dbReference>
<protein>
    <recommendedName>
        <fullName evidence="4">Large ribosomal subunit protein uL23c</fullName>
    </recommendedName>
</protein>
<keyword evidence="2 4" id="KW-0689">Ribosomal protein</keyword>
<geneLocation type="chloroplast" evidence="5"/>
<keyword evidence="3 4" id="KW-0687">Ribonucleoprotein</keyword>
<keyword evidence="5" id="KW-0150">Chloroplast</keyword>
<organism evidence="5">
    <name type="scientific">Dipteris conjugata</name>
    <dbReference type="NCBI Taxonomy" id="32108"/>
    <lineage>
        <taxon>Eukaryota</taxon>
        <taxon>Viridiplantae</taxon>
        <taxon>Streptophyta</taxon>
        <taxon>Embryophyta</taxon>
        <taxon>Tracheophyta</taxon>
        <taxon>Polypodiopsida</taxon>
        <taxon>Polypodiidae</taxon>
        <taxon>Gleicheniales</taxon>
        <taxon>Dipteridaceae</taxon>
        <taxon>Dipteris</taxon>
    </lineage>
</organism>
<gene>
    <name evidence="4 5" type="primary">rpl23</name>
</gene>
<accession>A0A385GPD7</accession>
<dbReference type="HAMAP" id="MF_01369_B">
    <property type="entry name" value="Ribosomal_uL23_B"/>
    <property type="match status" value="1"/>
</dbReference>
<comment type="subunit">
    <text evidence="4">Part of the 50S ribosomal subunit.</text>
</comment>
<sequence>MDKLINQILTEKTIPPLQRNQYTSDVNPESNKTEVKNWIEQLFNVKVRHMNSHRLPDRRRRGRASGSMHRKRMIITLHKNDSIPLFLSK</sequence>
<dbReference type="GO" id="GO:0005840">
    <property type="term" value="C:ribosome"/>
    <property type="evidence" value="ECO:0007669"/>
    <property type="project" value="UniProtKB-KW"/>
</dbReference>
<dbReference type="GO" id="GO:0019843">
    <property type="term" value="F:rRNA binding"/>
    <property type="evidence" value="ECO:0007669"/>
    <property type="project" value="UniProtKB-UniRule"/>
</dbReference>
<evidence type="ECO:0000256" key="1">
    <source>
        <dbReference type="ARBA" id="ARBA00006700"/>
    </source>
</evidence>